<name>A0A540WU46_9BACT</name>
<gene>
    <name evidence="2" type="ORF">FJV41_31420</name>
</gene>
<dbReference type="Proteomes" id="UP000315369">
    <property type="component" value="Unassembled WGS sequence"/>
</dbReference>
<comment type="caution">
    <text evidence="2">The sequence shown here is derived from an EMBL/GenBank/DDBJ whole genome shotgun (WGS) entry which is preliminary data.</text>
</comment>
<protein>
    <submittedName>
        <fullName evidence="2">Uncharacterized protein</fullName>
    </submittedName>
</protein>
<dbReference type="AlphaFoldDB" id="A0A540WU46"/>
<evidence type="ECO:0000313" key="3">
    <source>
        <dbReference type="Proteomes" id="UP000315369"/>
    </source>
</evidence>
<feature type="region of interest" description="Disordered" evidence="1">
    <location>
        <begin position="30"/>
        <end position="97"/>
    </location>
</feature>
<dbReference type="OrthoDB" id="5381898at2"/>
<evidence type="ECO:0000313" key="2">
    <source>
        <dbReference type="EMBL" id="TQF11974.1"/>
    </source>
</evidence>
<dbReference type="RefSeq" id="WP_141646280.1">
    <property type="nucleotide sequence ID" value="NZ_VIFM01000161.1"/>
</dbReference>
<accession>A0A540WU46</accession>
<organism evidence="2 3">
    <name type="scientific">Myxococcus llanfairpwllgwyngyllgogerychwyrndrobwllllantysiliogogogochensis</name>
    <dbReference type="NCBI Taxonomy" id="2590453"/>
    <lineage>
        <taxon>Bacteria</taxon>
        <taxon>Pseudomonadati</taxon>
        <taxon>Myxococcota</taxon>
        <taxon>Myxococcia</taxon>
        <taxon>Myxococcales</taxon>
        <taxon>Cystobacterineae</taxon>
        <taxon>Myxococcaceae</taxon>
        <taxon>Myxococcus</taxon>
    </lineage>
</organism>
<sequence>MDCLVLPFLRLVLLAAVALVCACEPISLVPMVEPPPDSGSDSPDGGEELGGKEGPDGGESGSPDAGPDGGTDGGIPLSEDAGTDAGPNVPVRPLGDGGVDARMTAWSDCEDGWQSRTVLPLGADRGYPQFGLDADGEAYFVEYTDAVLRVVTTKPWRVFAETGFAGGQWWLGGIRVDAAGEVHLAISPRSDDLAQVVPTDFLHHTGGRWEHARLMSGLVRAYDLDAQGRLHAISLVDAVKHRLNHVQGRIGDLSVIDTGIELGSLSTRVSLRADGQGKAHVTYEYDAVLGRAGIFYATNASGTWVREQVAAAGANPVIAVSPAGVPHILWAKAGVLSLSSRSAPGEWSTSILPFESSSGELRFSASGVIHVLRNLGKRLEYRNDAQGDWVPKTVIDLESSLLDFPFYDWALEVDAQGRAHGMYTELVEAQEPMRMLRRIGYSRQCP</sequence>
<evidence type="ECO:0000256" key="1">
    <source>
        <dbReference type="SAM" id="MobiDB-lite"/>
    </source>
</evidence>
<keyword evidence="3" id="KW-1185">Reference proteome</keyword>
<proteinExistence type="predicted"/>
<reference evidence="2 3" key="1">
    <citation type="submission" date="2019-06" db="EMBL/GenBank/DDBJ databases">
        <authorList>
            <person name="Livingstone P."/>
            <person name="Whitworth D."/>
        </authorList>
    </citation>
    <scope>NUCLEOTIDE SEQUENCE [LARGE SCALE GENOMIC DNA]</scope>
    <source>
        <strain evidence="2 3">AM401</strain>
    </source>
</reference>
<dbReference type="EMBL" id="VIFM01000161">
    <property type="protein sequence ID" value="TQF11974.1"/>
    <property type="molecule type" value="Genomic_DNA"/>
</dbReference>